<evidence type="ECO:0000256" key="2">
    <source>
        <dbReference type="ARBA" id="ARBA00006217"/>
    </source>
</evidence>
<keyword evidence="3 6" id="KW-0812">Transmembrane</keyword>
<dbReference type="Pfam" id="PF00484">
    <property type="entry name" value="Pro_CA"/>
    <property type="match status" value="1"/>
</dbReference>
<feature type="transmembrane region" description="Helical" evidence="6">
    <location>
        <begin position="215"/>
        <end position="235"/>
    </location>
</feature>
<evidence type="ECO:0000313" key="9">
    <source>
        <dbReference type="Proteomes" id="UP001589654"/>
    </source>
</evidence>
<feature type="transmembrane region" description="Helical" evidence="6">
    <location>
        <begin position="137"/>
        <end position="155"/>
    </location>
</feature>
<protein>
    <submittedName>
        <fullName evidence="8">Bifunctional SulP family inorganic anion transporter/carbonic anhydrase</fullName>
    </submittedName>
</protein>
<accession>A0ABV5J9G1</accession>
<reference evidence="8 9" key="1">
    <citation type="submission" date="2024-09" db="EMBL/GenBank/DDBJ databases">
        <authorList>
            <person name="Sun Q."/>
            <person name="Mori K."/>
        </authorList>
    </citation>
    <scope>NUCLEOTIDE SEQUENCE [LARGE SCALE GENOMIC DNA]</scope>
    <source>
        <strain evidence="8 9">CECT 7682</strain>
    </source>
</reference>
<feature type="domain" description="SLC26A/SulP transporter" evidence="7">
    <location>
        <begin position="29"/>
        <end position="402"/>
    </location>
</feature>
<evidence type="ECO:0000259" key="7">
    <source>
        <dbReference type="Pfam" id="PF00916"/>
    </source>
</evidence>
<evidence type="ECO:0000256" key="5">
    <source>
        <dbReference type="ARBA" id="ARBA00023136"/>
    </source>
</evidence>
<evidence type="ECO:0000313" key="8">
    <source>
        <dbReference type="EMBL" id="MFB9212549.1"/>
    </source>
</evidence>
<dbReference type="InterPro" id="IPR036874">
    <property type="entry name" value="Carbonic_anhydrase_sf"/>
</dbReference>
<keyword evidence="5 6" id="KW-0472">Membrane</keyword>
<dbReference type="Proteomes" id="UP001589654">
    <property type="component" value="Unassembled WGS sequence"/>
</dbReference>
<feature type="transmembrane region" description="Helical" evidence="6">
    <location>
        <begin position="185"/>
        <end position="203"/>
    </location>
</feature>
<dbReference type="PANTHER" id="PTHR11814">
    <property type="entry name" value="SULFATE TRANSPORTER"/>
    <property type="match status" value="1"/>
</dbReference>
<keyword evidence="4 6" id="KW-1133">Transmembrane helix</keyword>
<feature type="transmembrane region" description="Helical" evidence="6">
    <location>
        <begin position="309"/>
        <end position="332"/>
    </location>
</feature>
<dbReference type="InterPro" id="IPR001902">
    <property type="entry name" value="SLC26A/SulP_fam"/>
</dbReference>
<evidence type="ECO:0000256" key="4">
    <source>
        <dbReference type="ARBA" id="ARBA00022989"/>
    </source>
</evidence>
<keyword evidence="9" id="KW-1185">Reference proteome</keyword>
<dbReference type="InterPro" id="IPR001765">
    <property type="entry name" value="Carbonic_anhydrase"/>
</dbReference>
<dbReference type="EMBL" id="JBHMEW010000062">
    <property type="protein sequence ID" value="MFB9212549.1"/>
    <property type="molecule type" value="Genomic_DNA"/>
</dbReference>
<comment type="subcellular location">
    <subcellularLocation>
        <location evidence="1">Membrane</location>
        <topology evidence="1">Multi-pass membrane protein</topology>
    </subcellularLocation>
</comment>
<sequence length="753" mass="82882">MKKTSTIKQFFSELTHSDHHRPLFYKPGKDIPSGIVVFLVALPLCLGIALASGAPLITGLISGIIGGLVIGAISGSGTSVSGPAASLSAVVLVMIQQLGSFDVFLTALVIAGVFQFLIGILKAGVIAEYMPTSIIKGLLSAIGIILIISQLPYALGVEMKTRLSDYSQNMVDDAPERITTILESFAPGAIILSLISLGFLIFWDKTFLKKFKLLPPSLFVVILCVILNQLFKWIIPSLYLEGQHLVHIPKTEGLSSILTFPDFSVISDPNIWVSGFTIAIIASIATLINLEATDNLDPHKRRSPPNRELVAQGVGNTIAGLIGGIPITSVIVRSSVNIASGSETKLSTLVHGALLLVSVLFFSGVINLIPLASLAAILLVVGYKLASIALFKQMYRKGWSQFIPYIVTTVAIIFTDVLLGVLIGSAFSIFFLLRSNYFNPFNIKFTPSPQGEIAHLELSNEVSFLNKAAIKRFLYKLPEKSKMVIDASFSTYVEPDIIEMLRDFQNTYAKENNINLKIIGLKSSYEHDKNLNLEKREIEADKKLNTPQDILDYFKDGNTRYVNGELVSKRFRNKDLMDFFESPPLSAVINCIDMREPLNILLDTEIGDLIPMRAAGNLVGESIIHSAEVACRYQGCKLILIMGNSNNAFIKEALEHHHNGKENSYLNRLIEPALSDVKIKQMAQELSTKELADQIIKWNLNESCNRLLNENEYIKSQVLQGKIGICTAFFDRDTGEITFSPLMNTSKVLKEQI</sequence>
<feature type="transmembrane region" description="Helical" evidence="6">
    <location>
        <begin position="352"/>
        <end position="381"/>
    </location>
</feature>
<dbReference type="InterPro" id="IPR011547">
    <property type="entry name" value="SLC26A/SulP_dom"/>
</dbReference>
<dbReference type="Pfam" id="PF00916">
    <property type="entry name" value="Sulfate_transp"/>
    <property type="match status" value="1"/>
</dbReference>
<comment type="similarity">
    <text evidence="2">Belongs to the beta-class carbonic anhydrase family.</text>
</comment>
<evidence type="ECO:0000256" key="1">
    <source>
        <dbReference type="ARBA" id="ARBA00004141"/>
    </source>
</evidence>
<dbReference type="SUPFAM" id="SSF53056">
    <property type="entry name" value="beta-carbonic anhydrase, cab"/>
    <property type="match status" value="1"/>
</dbReference>
<feature type="transmembrane region" description="Helical" evidence="6">
    <location>
        <begin position="271"/>
        <end position="288"/>
    </location>
</feature>
<proteinExistence type="inferred from homology"/>
<dbReference type="SMART" id="SM00947">
    <property type="entry name" value="Pro_CA"/>
    <property type="match status" value="1"/>
</dbReference>
<comment type="caution">
    <text evidence="8">The sequence shown here is derived from an EMBL/GenBank/DDBJ whole genome shotgun (WGS) entry which is preliminary data.</text>
</comment>
<feature type="transmembrane region" description="Helical" evidence="6">
    <location>
        <begin position="31"/>
        <end position="50"/>
    </location>
</feature>
<organism evidence="8 9">
    <name type="scientific">Echinicola jeungdonensis</name>
    <dbReference type="NCBI Taxonomy" id="709343"/>
    <lineage>
        <taxon>Bacteria</taxon>
        <taxon>Pseudomonadati</taxon>
        <taxon>Bacteroidota</taxon>
        <taxon>Cytophagia</taxon>
        <taxon>Cytophagales</taxon>
        <taxon>Cyclobacteriaceae</taxon>
        <taxon>Echinicola</taxon>
    </lineage>
</organism>
<feature type="transmembrane region" description="Helical" evidence="6">
    <location>
        <begin position="402"/>
        <end position="433"/>
    </location>
</feature>
<dbReference type="Gene3D" id="3.40.1050.10">
    <property type="entry name" value="Carbonic anhydrase"/>
    <property type="match status" value="1"/>
</dbReference>
<name>A0ABV5J9G1_9BACT</name>
<gene>
    <name evidence="8" type="ORF">ACFFUR_12090</name>
</gene>
<evidence type="ECO:0000256" key="3">
    <source>
        <dbReference type="ARBA" id="ARBA00022692"/>
    </source>
</evidence>
<dbReference type="RefSeq" id="WP_290249392.1">
    <property type="nucleotide sequence ID" value="NZ_JAUFQT010000002.1"/>
</dbReference>
<feature type="transmembrane region" description="Helical" evidence="6">
    <location>
        <begin position="104"/>
        <end position="125"/>
    </location>
</feature>
<evidence type="ECO:0000256" key="6">
    <source>
        <dbReference type="SAM" id="Phobius"/>
    </source>
</evidence>